<protein>
    <submittedName>
        <fullName evidence="8">RagB/SusD family nutrient uptake outer membrane protein</fullName>
    </submittedName>
</protein>
<dbReference type="Gene3D" id="1.25.40.390">
    <property type="match status" value="1"/>
</dbReference>
<keyword evidence="4" id="KW-0472">Membrane</keyword>
<evidence type="ECO:0000256" key="4">
    <source>
        <dbReference type="ARBA" id="ARBA00023136"/>
    </source>
</evidence>
<reference evidence="8 9" key="3">
    <citation type="submission" date="2020-02" db="EMBL/GenBank/DDBJ databases">
        <title>Flavobacterium profundi sp. nov., isolated from a deep-sea seamount.</title>
        <authorList>
            <person name="Zhang D.-C."/>
        </authorList>
    </citation>
    <scope>NUCLEOTIDE SEQUENCE [LARGE SCALE GENOMIC DNA]</scope>
    <source>
        <strain evidence="8 9">EC11</strain>
    </source>
</reference>
<proteinExistence type="inferred from homology"/>
<dbReference type="Proteomes" id="UP000817854">
    <property type="component" value="Unassembled WGS sequence"/>
</dbReference>
<dbReference type="InterPro" id="IPR012944">
    <property type="entry name" value="SusD_RagB_dom"/>
</dbReference>
<dbReference type="InterPro" id="IPR033985">
    <property type="entry name" value="SusD-like_N"/>
</dbReference>
<dbReference type="EMBL" id="VEVQ02000001">
    <property type="protein sequence ID" value="NHN24509.1"/>
    <property type="molecule type" value="Genomic_DNA"/>
</dbReference>
<dbReference type="SUPFAM" id="SSF48452">
    <property type="entry name" value="TPR-like"/>
    <property type="match status" value="1"/>
</dbReference>
<dbReference type="Pfam" id="PF14322">
    <property type="entry name" value="SusD-like_3"/>
    <property type="match status" value="1"/>
</dbReference>
<dbReference type="Pfam" id="PF07980">
    <property type="entry name" value="SusD_RagB"/>
    <property type="match status" value="1"/>
</dbReference>
<dbReference type="PROSITE" id="PS51257">
    <property type="entry name" value="PROKAR_LIPOPROTEIN"/>
    <property type="match status" value="1"/>
</dbReference>
<keyword evidence="3" id="KW-0732">Signal</keyword>
<organism evidence="8 9">
    <name type="scientific">Flavobacterium jejuense</name>
    <dbReference type="NCBI Taxonomy" id="1544455"/>
    <lineage>
        <taxon>Bacteria</taxon>
        <taxon>Pseudomonadati</taxon>
        <taxon>Bacteroidota</taxon>
        <taxon>Flavobacteriia</taxon>
        <taxon>Flavobacteriales</taxon>
        <taxon>Flavobacteriaceae</taxon>
        <taxon>Flavobacterium</taxon>
    </lineage>
</organism>
<dbReference type="RefSeq" id="WP_140959639.1">
    <property type="nucleotide sequence ID" value="NZ_VEVQ02000001.1"/>
</dbReference>
<evidence type="ECO:0000313" key="8">
    <source>
        <dbReference type="EMBL" id="NHN24509.1"/>
    </source>
</evidence>
<evidence type="ECO:0000256" key="2">
    <source>
        <dbReference type="ARBA" id="ARBA00006275"/>
    </source>
</evidence>
<keyword evidence="9" id="KW-1185">Reference proteome</keyword>
<name>A0ABX0IL28_9FLAO</name>
<evidence type="ECO:0000256" key="5">
    <source>
        <dbReference type="ARBA" id="ARBA00023237"/>
    </source>
</evidence>
<dbReference type="CDD" id="cd08977">
    <property type="entry name" value="SusD"/>
    <property type="match status" value="1"/>
</dbReference>
<evidence type="ECO:0000313" key="9">
    <source>
        <dbReference type="Proteomes" id="UP000817854"/>
    </source>
</evidence>
<comment type="subcellular location">
    <subcellularLocation>
        <location evidence="1">Cell outer membrane</location>
    </subcellularLocation>
</comment>
<evidence type="ECO:0000259" key="6">
    <source>
        <dbReference type="Pfam" id="PF07980"/>
    </source>
</evidence>
<comment type="caution">
    <text evidence="8">The sequence shown here is derived from an EMBL/GenBank/DDBJ whole genome shotgun (WGS) entry which is preliminary data.</text>
</comment>
<keyword evidence="5" id="KW-0998">Cell outer membrane</keyword>
<gene>
    <name evidence="8" type="ORF">FIA58_002370</name>
</gene>
<reference evidence="8 9" key="2">
    <citation type="submission" date="2019-05" db="EMBL/GenBank/DDBJ databases">
        <authorList>
            <person name="Lianzixin W."/>
        </authorList>
    </citation>
    <scope>NUCLEOTIDE SEQUENCE [LARGE SCALE GENOMIC DNA]</scope>
    <source>
        <strain evidence="8 9">EC11</strain>
    </source>
</reference>
<dbReference type="InterPro" id="IPR011990">
    <property type="entry name" value="TPR-like_helical_dom_sf"/>
</dbReference>
<accession>A0ABX0IL28</accession>
<sequence>MKKIINIIGILLLSTSCNSEFTEVEPIGVLESDTFFDTETNTEKALIGLYDMMQFNNGVDWSSAFFLKLLPGDEANAGGGSDADQKQLQEVDDYVNISVSNPTIESVWNKYYRTIALANTIIIEVEKRNLNNKTFALAEAKFMRAWCYFELTTMWGAVPLRLENPKEISPEAFAKPKSSRAEIYVQIESDLTDAINGLPDKSTLTGINNNFRVSKGTAQALLGKVLVFQERYNEAIPYFEAVISNPAHDLEPNVSEVWRASSEFGIESLFEIGYISTSANDWNNFNWGGRTENNIHVQLMGPRGDGYFDLTGTGLINGWGFNLPSAKIISAFETAGDINRKAATLMTEAELNAVGGSLTGLPWDYEGAIRTKYATRAEETSPDGTVRELNYGTNWRLFRMAEVLLLASEAYNKVGLDENARTELNKIRQRAGLSDVSSTLSGTNLFDAIVNEKFLELSFEGQRFWDLVRWGRASVELSTYGYTSKNDLFPIPASEIAKNIALQPSDQNPGY</sequence>
<evidence type="ECO:0000256" key="3">
    <source>
        <dbReference type="ARBA" id="ARBA00022729"/>
    </source>
</evidence>
<comment type="similarity">
    <text evidence="2">Belongs to the SusD family.</text>
</comment>
<feature type="domain" description="RagB/SusD" evidence="6">
    <location>
        <begin position="382"/>
        <end position="511"/>
    </location>
</feature>
<evidence type="ECO:0000256" key="1">
    <source>
        <dbReference type="ARBA" id="ARBA00004442"/>
    </source>
</evidence>
<reference evidence="9" key="1">
    <citation type="submission" date="2019-05" db="EMBL/GenBank/DDBJ databases">
        <title>Flavobacterium profundi sp. nov., isolated from a deep-sea seamount.</title>
        <authorList>
            <person name="Zhang D.-C."/>
        </authorList>
    </citation>
    <scope>NUCLEOTIDE SEQUENCE [LARGE SCALE GENOMIC DNA]</scope>
    <source>
        <strain evidence="9">EC11</strain>
    </source>
</reference>
<feature type="domain" description="SusD-like N-terminal" evidence="7">
    <location>
        <begin position="80"/>
        <end position="225"/>
    </location>
</feature>
<evidence type="ECO:0000259" key="7">
    <source>
        <dbReference type="Pfam" id="PF14322"/>
    </source>
</evidence>